<dbReference type="EMBL" id="CWQY01000002">
    <property type="protein sequence ID" value="CSC03461.1"/>
    <property type="molecule type" value="Genomic_DNA"/>
</dbReference>
<dbReference type="Proteomes" id="UP000041770">
    <property type="component" value="Unassembled WGS sequence"/>
</dbReference>
<sequence length="68" mass="7606">MDVFTLIANPETPKIKLRTINTIKITEIRSTARVECQTKAENTATNSIEAILLLICSKSCKIKPEEVM</sequence>
<dbReference type="AlphaFoldDB" id="A0A655WFK3"/>
<protein>
    <submittedName>
        <fullName evidence="1">Uncharacterized protein</fullName>
    </submittedName>
</protein>
<evidence type="ECO:0000313" key="2">
    <source>
        <dbReference type="Proteomes" id="UP000041770"/>
    </source>
</evidence>
<proteinExistence type="predicted"/>
<accession>A0A655WFK3</accession>
<name>A0A655WFK3_VIBCL</name>
<organism evidence="1 2">
    <name type="scientific">Vibrio cholerae</name>
    <dbReference type="NCBI Taxonomy" id="666"/>
    <lineage>
        <taxon>Bacteria</taxon>
        <taxon>Pseudomonadati</taxon>
        <taxon>Pseudomonadota</taxon>
        <taxon>Gammaproteobacteria</taxon>
        <taxon>Vibrionales</taxon>
        <taxon>Vibrionaceae</taxon>
        <taxon>Vibrio</taxon>
    </lineage>
</organism>
<gene>
    <name evidence="1" type="ORF">ERS013200_00352</name>
</gene>
<reference evidence="1 2" key="1">
    <citation type="submission" date="2015-07" db="EMBL/GenBank/DDBJ databases">
        <authorList>
            <consortium name="Pathogen Informatics"/>
        </authorList>
    </citation>
    <scope>NUCLEOTIDE SEQUENCE [LARGE SCALE GENOMIC DNA]</scope>
    <source>
        <strain evidence="1 2">A316</strain>
    </source>
</reference>
<evidence type="ECO:0000313" key="1">
    <source>
        <dbReference type="EMBL" id="CSC03461.1"/>
    </source>
</evidence>